<dbReference type="InterPro" id="IPR025637">
    <property type="entry name" value="DUF4333"/>
</dbReference>
<feature type="domain" description="DUF4333" evidence="3">
    <location>
        <begin position="192"/>
        <end position="274"/>
    </location>
</feature>
<dbReference type="EMBL" id="QJJU01000008">
    <property type="protein sequence ID" value="PXX08407.1"/>
    <property type="molecule type" value="Genomic_DNA"/>
</dbReference>
<keyword evidence="2" id="KW-1133">Transmembrane helix</keyword>
<dbReference type="RefSeq" id="WP_110316630.1">
    <property type="nucleotide sequence ID" value="NZ_QJJU01000008.1"/>
</dbReference>
<feature type="compositionally biased region" description="Low complexity" evidence="1">
    <location>
        <begin position="58"/>
        <end position="67"/>
    </location>
</feature>
<name>A0A318HGH8_9MYCO</name>
<dbReference type="Proteomes" id="UP000247781">
    <property type="component" value="Unassembled WGS sequence"/>
</dbReference>
<keyword evidence="2" id="KW-0472">Membrane</keyword>
<gene>
    <name evidence="4" type="ORF">C8E89_10871</name>
</gene>
<evidence type="ECO:0000256" key="1">
    <source>
        <dbReference type="SAM" id="MobiDB-lite"/>
    </source>
</evidence>
<feature type="region of interest" description="Disordered" evidence="1">
    <location>
        <begin position="1"/>
        <end position="167"/>
    </location>
</feature>
<reference evidence="5" key="1">
    <citation type="submission" date="2018-05" db="EMBL/GenBank/DDBJ databases">
        <authorList>
            <person name="Deangelis K."/>
            <person name="Huntemann M."/>
            <person name="Clum A."/>
            <person name="Pillay M."/>
            <person name="Palaniappan K."/>
            <person name="Varghese N."/>
            <person name="Mikhailova N."/>
            <person name="Stamatis D."/>
            <person name="Reddy T."/>
            <person name="Daum C."/>
            <person name="Shapiro N."/>
            <person name="Ivanova N."/>
            <person name="Kyrpides N."/>
            <person name="Woyke T."/>
        </authorList>
    </citation>
    <scope>NUCLEOTIDE SEQUENCE [LARGE SCALE GENOMIC DNA]</scope>
    <source>
        <strain evidence="5">GAS496</strain>
    </source>
</reference>
<sequence length="282" mass="30194">MSGPQGSDPTQPWPGQQPEPGKDQPSSEPSGDQGWQPPTPGADQPTTAAPAWQPPAYDPQQQQYPQYPQQPPAYQPEQPAAPAYQPPPQYPPTEQFGQQPSEYSPQAYPSQYPQPGQPAAPYGQQYGQQPADYGQQPGAQYGQPPAQYGQQPGQYGQYPQYGAPGAEEGSKRSLAVIGGVIGLLAAIVVAAVLVMGFWKPGWFVTTNLDVSAAQSGVQQILTDEANGYGAKNVKDVKCNDGKSPTVKKGDTFNCEVSIDGTKRQVTVTFQDDKGTYEVGRPK</sequence>
<dbReference type="OrthoDB" id="3625154at2"/>
<comment type="caution">
    <text evidence="4">The sequence shown here is derived from an EMBL/GenBank/DDBJ whole genome shotgun (WGS) entry which is preliminary data.</text>
</comment>
<evidence type="ECO:0000256" key="2">
    <source>
        <dbReference type="SAM" id="Phobius"/>
    </source>
</evidence>
<evidence type="ECO:0000313" key="4">
    <source>
        <dbReference type="EMBL" id="PXX08407.1"/>
    </source>
</evidence>
<reference evidence="4 5" key="2">
    <citation type="submission" date="2018-06" db="EMBL/GenBank/DDBJ databases">
        <title>Sequencing of bacterial isolates from soil warming experiment in Harvard Forest, Massachusetts, USA.</title>
        <authorList>
            <person name="Deangelis K.PhD."/>
        </authorList>
    </citation>
    <scope>NUCLEOTIDE SEQUENCE [LARGE SCALE GENOMIC DNA]</scope>
    <source>
        <strain evidence="4 5">GAS496</strain>
    </source>
</reference>
<feature type="compositionally biased region" description="Low complexity" evidence="1">
    <location>
        <begin position="98"/>
        <end position="166"/>
    </location>
</feature>
<dbReference type="Pfam" id="PF14230">
    <property type="entry name" value="DUF4333"/>
    <property type="match status" value="1"/>
</dbReference>
<keyword evidence="2" id="KW-0812">Transmembrane</keyword>
<feature type="transmembrane region" description="Helical" evidence="2">
    <location>
        <begin position="174"/>
        <end position="198"/>
    </location>
</feature>
<keyword evidence="5" id="KW-1185">Reference proteome</keyword>
<evidence type="ECO:0000313" key="5">
    <source>
        <dbReference type="Proteomes" id="UP000247781"/>
    </source>
</evidence>
<accession>A0A318HGH8</accession>
<feature type="compositionally biased region" description="Polar residues" evidence="1">
    <location>
        <begin position="1"/>
        <end position="10"/>
    </location>
</feature>
<proteinExistence type="predicted"/>
<evidence type="ECO:0000259" key="3">
    <source>
        <dbReference type="Pfam" id="PF14230"/>
    </source>
</evidence>
<protein>
    <submittedName>
        <fullName evidence="4">Uncharacterized protein DUF4333</fullName>
    </submittedName>
</protein>
<dbReference type="AlphaFoldDB" id="A0A318HGH8"/>
<organism evidence="4 5">
    <name type="scientific">Mycolicibacterium moriokaense</name>
    <dbReference type="NCBI Taxonomy" id="39691"/>
    <lineage>
        <taxon>Bacteria</taxon>
        <taxon>Bacillati</taxon>
        <taxon>Actinomycetota</taxon>
        <taxon>Actinomycetes</taxon>
        <taxon>Mycobacteriales</taxon>
        <taxon>Mycobacteriaceae</taxon>
        <taxon>Mycolicibacterium</taxon>
    </lineage>
</organism>